<comment type="caution">
    <text evidence="1">The sequence shown here is derived from an EMBL/GenBank/DDBJ whole genome shotgun (WGS) entry which is preliminary data.</text>
</comment>
<dbReference type="Gene3D" id="3.80.10.10">
    <property type="entry name" value="Ribonuclease Inhibitor"/>
    <property type="match status" value="2"/>
</dbReference>
<evidence type="ECO:0008006" key="3">
    <source>
        <dbReference type="Google" id="ProtNLM"/>
    </source>
</evidence>
<dbReference type="PANTHER" id="PTHR45661:SF3">
    <property type="entry name" value="IG-LIKE DOMAIN-CONTAINING PROTEIN"/>
    <property type="match status" value="1"/>
</dbReference>
<dbReference type="EMBL" id="CAKOGP040002147">
    <property type="protein sequence ID" value="CAJ1963458.1"/>
    <property type="molecule type" value="Genomic_DNA"/>
</dbReference>
<dbReference type="PANTHER" id="PTHR45661">
    <property type="entry name" value="SURFACE ANTIGEN"/>
    <property type="match status" value="1"/>
</dbReference>
<proteinExistence type="predicted"/>
<dbReference type="SUPFAM" id="SSF52058">
    <property type="entry name" value="L domain-like"/>
    <property type="match status" value="1"/>
</dbReference>
<gene>
    <name evidence="1" type="ORF">CYCCA115_LOCUS20172</name>
</gene>
<protein>
    <recommendedName>
        <fullName evidence="3">Leucine-rich repeat domain-containing protein</fullName>
    </recommendedName>
</protein>
<dbReference type="Proteomes" id="UP001295423">
    <property type="component" value="Unassembled WGS sequence"/>
</dbReference>
<dbReference type="InterPro" id="IPR032675">
    <property type="entry name" value="LRR_dom_sf"/>
</dbReference>
<dbReference type="AlphaFoldDB" id="A0AAD2G5U4"/>
<dbReference type="InterPro" id="IPR053139">
    <property type="entry name" value="Surface_bspA-like"/>
</dbReference>
<sequence length="229" mass="25594">MSSYHYFGNKGERIPDDVEELVVHPLIHEIPAHACSNFEQLSRVHFNGTSLRAIEECAFDGCVSLLEIEIPPSVAVIGDSAFMECEALTRVRFHEDGLLTTIGNWAFQKCSSLAEVSILCSVETIQKGTFSYCELLARVFFQEGLKTIDRDVFASCVQLETVDIPRSLELLGSGAFYRCTSLQEVNFDEENLRVIGKHAFMQCFKSCKQSTFLPLLSVLNRTHSATAIL</sequence>
<organism evidence="1 2">
    <name type="scientific">Cylindrotheca closterium</name>
    <dbReference type="NCBI Taxonomy" id="2856"/>
    <lineage>
        <taxon>Eukaryota</taxon>
        <taxon>Sar</taxon>
        <taxon>Stramenopiles</taxon>
        <taxon>Ochrophyta</taxon>
        <taxon>Bacillariophyta</taxon>
        <taxon>Bacillariophyceae</taxon>
        <taxon>Bacillariophycidae</taxon>
        <taxon>Bacillariales</taxon>
        <taxon>Bacillariaceae</taxon>
        <taxon>Cylindrotheca</taxon>
    </lineage>
</organism>
<name>A0AAD2G5U4_9STRA</name>
<accession>A0AAD2G5U4</accession>
<evidence type="ECO:0000313" key="2">
    <source>
        <dbReference type="Proteomes" id="UP001295423"/>
    </source>
</evidence>
<dbReference type="InterPro" id="IPR026906">
    <property type="entry name" value="LRR_5"/>
</dbReference>
<keyword evidence="2" id="KW-1185">Reference proteome</keyword>
<dbReference type="Pfam" id="PF13306">
    <property type="entry name" value="LRR_5"/>
    <property type="match status" value="1"/>
</dbReference>
<evidence type="ECO:0000313" key="1">
    <source>
        <dbReference type="EMBL" id="CAJ1963458.1"/>
    </source>
</evidence>
<reference evidence="1" key="1">
    <citation type="submission" date="2023-08" db="EMBL/GenBank/DDBJ databases">
        <authorList>
            <person name="Audoor S."/>
            <person name="Bilcke G."/>
        </authorList>
    </citation>
    <scope>NUCLEOTIDE SEQUENCE</scope>
</reference>